<proteinExistence type="predicted"/>
<gene>
    <name evidence="2" type="ORF">BSTOLATCC_MIC38804</name>
</gene>
<dbReference type="CDD" id="cd02440">
    <property type="entry name" value="AdoMet_MTases"/>
    <property type="match status" value="1"/>
</dbReference>
<dbReference type="InterPro" id="IPR013216">
    <property type="entry name" value="Methyltransf_11"/>
</dbReference>
<feature type="domain" description="Methyltransferase type 11" evidence="1">
    <location>
        <begin position="74"/>
        <end position="167"/>
    </location>
</feature>
<evidence type="ECO:0000313" key="2">
    <source>
        <dbReference type="EMBL" id="CAG9325553.1"/>
    </source>
</evidence>
<protein>
    <recommendedName>
        <fullName evidence="1">Methyltransferase type 11 domain-containing protein</fullName>
    </recommendedName>
</protein>
<dbReference type="Proteomes" id="UP001162131">
    <property type="component" value="Unassembled WGS sequence"/>
</dbReference>
<dbReference type="PANTHER" id="PTHR43591:SF24">
    <property type="entry name" value="2-METHOXY-6-POLYPRENYL-1,4-BENZOQUINOL METHYLASE, MITOCHONDRIAL"/>
    <property type="match status" value="1"/>
</dbReference>
<sequence length="296" mass="33413">MDMSVKISTNSRKLYFIAKHQFSTGVKLSETHSYLKKGFADSQSWYTKYGAMASTQLYREFLQFMSMNEATSVLETGSGPGNGISIIQNLINPSCKFTATDISPGFLKELKKIKAGNFLAQEANIEELPFPQESFDRYISNMAIHNVSDPEKAFNEAYRVLKIGGVLGVSTFGGNDKTNTYMALMKKFRKFINQPYHESILSNLSIMGYPENFKKFALKIGFRRVIGYSAMAVYPFRTPEEAADLFLSFGPLEQFMKNNPDKAEELENLVIRELYECLVTNGTPIGYESTILIARK</sequence>
<keyword evidence="3" id="KW-1185">Reference proteome</keyword>
<dbReference type="AlphaFoldDB" id="A0AAU9JF57"/>
<accession>A0AAU9JF57</accession>
<reference evidence="2" key="1">
    <citation type="submission" date="2021-09" db="EMBL/GenBank/DDBJ databases">
        <authorList>
            <consortium name="AG Swart"/>
            <person name="Singh M."/>
            <person name="Singh A."/>
            <person name="Seah K."/>
            <person name="Emmerich C."/>
        </authorList>
    </citation>
    <scope>NUCLEOTIDE SEQUENCE</scope>
    <source>
        <strain evidence="2">ATCC30299</strain>
    </source>
</reference>
<organism evidence="2 3">
    <name type="scientific">Blepharisma stoltei</name>
    <dbReference type="NCBI Taxonomy" id="1481888"/>
    <lineage>
        <taxon>Eukaryota</taxon>
        <taxon>Sar</taxon>
        <taxon>Alveolata</taxon>
        <taxon>Ciliophora</taxon>
        <taxon>Postciliodesmatophora</taxon>
        <taxon>Heterotrichea</taxon>
        <taxon>Heterotrichida</taxon>
        <taxon>Blepharismidae</taxon>
        <taxon>Blepharisma</taxon>
    </lineage>
</organism>
<dbReference type="EMBL" id="CAJZBQ010000038">
    <property type="protein sequence ID" value="CAG9325553.1"/>
    <property type="molecule type" value="Genomic_DNA"/>
</dbReference>
<name>A0AAU9JF57_9CILI</name>
<dbReference type="Gene3D" id="3.40.50.150">
    <property type="entry name" value="Vaccinia Virus protein VP39"/>
    <property type="match status" value="1"/>
</dbReference>
<evidence type="ECO:0000313" key="3">
    <source>
        <dbReference type="Proteomes" id="UP001162131"/>
    </source>
</evidence>
<dbReference type="PANTHER" id="PTHR43591">
    <property type="entry name" value="METHYLTRANSFERASE"/>
    <property type="match status" value="1"/>
</dbReference>
<dbReference type="SUPFAM" id="SSF53335">
    <property type="entry name" value="S-adenosyl-L-methionine-dependent methyltransferases"/>
    <property type="match status" value="1"/>
</dbReference>
<evidence type="ECO:0000259" key="1">
    <source>
        <dbReference type="Pfam" id="PF08241"/>
    </source>
</evidence>
<comment type="caution">
    <text evidence="2">The sequence shown here is derived from an EMBL/GenBank/DDBJ whole genome shotgun (WGS) entry which is preliminary data.</text>
</comment>
<dbReference type="InterPro" id="IPR029063">
    <property type="entry name" value="SAM-dependent_MTases_sf"/>
</dbReference>
<dbReference type="Pfam" id="PF08241">
    <property type="entry name" value="Methyltransf_11"/>
    <property type="match status" value="1"/>
</dbReference>
<dbReference type="GO" id="GO:0008757">
    <property type="term" value="F:S-adenosylmethionine-dependent methyltransferase activity"/>
    <property type="evidence" value="ECO:0007669"/>
    <property type="project" value="InterPro"/>
</dbReference>